<keyword evidence="10" id="KW-1185">Reference proteome</keyword>
<accession>A0A6G0WBB1</accession>
<comment type="caution">
    <text evidence="9">The sequence shown here is derived from an EMBL/GenBank/DDBJ whole genome shotgun (WGS) entry which is preliminary data.</text>
</comment>
<dbReference type="SFLD" id="SFLDS00003">
    <property type="entry name" value="Haloacid_Dehalogenase"/>
    <property type="match status" value="1"/>
</dbReference>
<dbReference type="EMBL" id="VJMJ01000304">
    <property type="protein sequence ID" value="KAF0723533.1"/>
    <property type="molecule type" value="Genomic_DNA"/>
</dbReference>
<dbReference type="GO" id="GO:0000287">
    <property type="term" value="F:magnesium ion binding"/>
    <property type="evidence" value="ECO:0007669"/>
    <property type="project" value="InterPro"/>
</dbReference>
<proteinExistence type="inferred from homology"/>
<protein>
    <recommendedName>
        <fullName evidence="3">5'-nucleotidase</fullName>
        <ecNumber evidence="3">3.1.3.5</ecNumber>
    </recommendedName>
</protein>
<dbReference type="SUPFAM" id="SSF56784">
    <property type="entry name" value="HAD-like"/>
    <property type="match status" value="1"/>
</dbReference>
<comment type="catalytic activity">
    <reaction evidence="1">
        <text>a ribonucleoside 5'-phosphate + H2O = a ribonucleoside + phosphate</text>
        <dbReference type="Rhea" id="RHEA:12484"/>
        <dbReference type="ChEBI" id="CHEBI:15377"/>
        <dbReference type="ChEBI" id="CHEBI:18254"/>
        <dbReference type="ChEBI" id="CHEBI:43474"/>
        <dbReference type="ChEBI" id="CHEBI:58043"/>
        <dbReference type="EC" id="3.1.3.5"/>
    </reaction>
</comment>
<evidence type="ECO:0000256" key="1">
    <source>
        <dbReference type="ARBA" id="ARBA00000815"/>
    </source>
</evidence>
<evidence type="ECO:0000256" key="5">
    <source>
        <dbReference type="ARBA" id="ARBA00022741"/>
    </source>
</evidence>
<dbReference type="Proteomes" id="UP000481153">
    <property type="component" value="Unassembled WGS sequence"/>
</dbReference>
<dbReference type="PANTHER" id="PTHR13045">
    <property type="entry name" value="5'-NUCLEOTIDASE"/>
    <property type="match status" value="1"/>
</dbReference>
<dbReference type="InterPro" id="IPR023214">
    <property type="entry name" value="HAD_sf"/>
</dbReference>
<keyword evidence="5" id="KW-0547">Nucleotide-binding</keyword>
<evidence type="ECO:0000256" key="6">
    <source>
        <dbReference type="ARBA" id="ARBA00022801"/>
    </source>
</evidence>
<keyword evidence="8" id="KW-0546">Nucleotide metabolism</keyword>
<dbReference type="FunFam" id="1.10.150.340:FF:000001">
    <property type="entry name" value="Cytosolic 5-nucleotidase 3-like"/>
    <property type="match status" value="1"/>
</dbReference>
<sequence length="335" mass="37437">MMRSILKARWAVAPMAGAAATFLSTKHGGSHCDSPARSIERPKPRAIMANPDEFAAKLAQMVRDGPSQLLLIADFDYTLSPYYKPSGEQAHSCHGIVDASGHLGPDFRAKANALFQQFYPIEISPLLTHDEKEPHMIQWWERSHKLMIDYGFKKHYIDDGVAAADIALRDGFQPLFASLAQAQVPTLIFSAGLADVIRAVLTKHWGAGFWTPNVHVISNVMHFNASGNLVGFQDKLIHCHNKNAEVIRDTPFWDECHSRRNVLLLGDSVGDIQMTHGLDEKLVLRVGFLNTHVEERLEEYLRLYDVVIVHDGTLHLAHLLVDLITNQKNEPSVVS</sequence>
<dbReference type="Gene3D" id="1.10.150.340">
    <property type="entry name" value="Pyrimidine 5'-nucleotidase (UMPH-1), N-terminal domain"/>
    <property type="match status" value="1"/>
</dbReference>
<keyword evidence="7" id="KW-0460">Magnesium</keyword>
<name>A0A6G0WBB1_9STRA</name>
<dbReference type="EC" id="3.1.3.5" evidence="3"/>
<gene>
    <name evidence="9" type="ORF">Ae201684_017613</name>
</gene>
<dbReference type="VEuPathDB" id="FungiDB:AeMF1_013826"/>
<comment type="similarity">
    <text evidence="2">Belongs to the pyrimidine 5'-nucleotidase family.</text>
</comment>
<evidence type="ECO:0000256" key="7">
    <source>
        <dbReference type="ARBA" id="ARBA00022842"/>
    </source>
</evidence>
<dbReference type="InterPro" id="IPR036412">
    <property type="entry name" value="HAD-like_sf"/>
</dbReference>
<dbReference type="GO" id="GO:0005737">
    <property type="term" value="C:cytoplasm"/>
    <property type="evidence" value="ECO:0007669"/>
    <property type="project" value="InterPro"/>
</dbReference>
<evidence type="ECO:0000313" key="9">
    <source>
        <dbReference type="EMBL" id="KAF0723533.1"/>
    </source>
</evidence>
<organism evidence="9 10">
    <name type="scientific">Aphanomyces euteiches</name>
    <dbReference type="NCBI Taxonomy" id="100861"/>
    <lineage>
        <taxon>Eukaryota</taxon>
        <taxon>Sar</taxon>
        <taxon>Stramenopiles</taxon>
        <taxon>Oomycota</taxon>
        <taxon>Saprolegniomycetes</taxon>
        <taxon>Saprolegniales</taxon>
        <taxon>Verrucalvaceae</taxon>
        <taxon>Aphanomyces</taxon>
    </lineage>
</organism>
<keyword evidence="6" id="KW-0378">Hydrolase</keyword>
<evidence type="ECO:0000256" key="3">
    <source>
        <dbReference type="ARBA" id="ARBA00012643"/>
    </source>
</evidence>
<evidence type="ECO:0000256" key="4">
    <source>
        <dbReference type="ARBA" id="ARBA00022723"/>
    </source>
</evidence>
<dbReference type="GO" id="GO:0009117">
    <property type="term" value="P:nucleotide metabolic process"/>
    <property type="evidence" value="ECO:0007669"/>
    <property type="project" value="UniProtKB-KW"/>
</dbReference>
<dbReference type="Pfam" id="PF05822">
    <property type="entry name" value="UMPH-1"/>
    <property type="match status" value="1"/>
</dbReference>
<evidence type="ECO:0000313" key="10">
    <source>
        <dbReference type="Proteomes" id="UP000481153"/>
    </source>
</evidence>
<dbReference type="PANTHER" id="PTHR13045:SF0">
    <property type="entry name" value="7-METHYLGUANOSINE PHOSPHATE-SPECIFIC 5'-NUCLEOTIDASE"/>
    <property type="match status" value="1"/>
</dbReference>
<dbReference type="NCBIfam" id="TIGR01544">
    <property type="entry name" value="HAD-SF-IE"/>
    <property type="match status" value="1"/>
</dbReference>
<dbReference type="Gene3D" id="3.40.50.1000">
    <property type="entry name" value="HAD superfamily/HAD-like"/>
    <property type="match status" value="1"/>
</dbReference>
<dbReference type="GO" id="GO:0000166">
    <property type="term" value="F:nucleotide binding"/>
    <property type="evidence" value="ECO:0007669"/>
    <property type="project" value="UniProtKB-KW"/>
</dbReference>
<dbReference type="InterPro" id="IPR006434">
    <property type="entry name" value="Pyrimidine_nucleotidase_eu"/>
</dbReference>
<dbReference type="SFLD" id="SFLDG01128">
    <property type="entry name" value="C1.4:_5'-Nucleotidase_Like"/>
    <property type="match status" value="1"/>
</dbReference>
<evidence type="ECO:0000256" key="8">
    <source>
        <dbReference type="ARBA" id="ARBA00023080"/>
    </source>
</evidence>
<keyword evidence="4" id="KW-0479">Metal-binding</keyword>
<dbReference type="GO" id="GO:0008253">
    <property type="term" value="F:5'-nucleotidase activity"/>
    <property type="evidence" value="ECO:0007669"/>
    <property type="project" value="UniProtKB-EC"/>
</dbReference>
<reference evidence="9 10" key="1">
    <citation type="submission" date="2019-07" db="EMBL/GenBank/DDBJ databases">
        <title>Genomics analysis of Aphanomyces spp. identifies a new class of oomycete effector associated with host adaptation.</title>
        <authorList>
            <person name="Gaulin E."/>
        </authorList>
    </citation>
    <scope>NUCLEOTIDE SEQUENCE [LARGE SCALE GENOMIC DNA]</scope>
    <source>
        <strain evidence="9 10">ATCC 201684</strain>
    </source>
</reference>
<dbReference type="AlphaFoldDB" id="A0A6G0WBB1"/>
<evidence type="ECO:0000256" key="2">
    <source>
        <dbReference type="ARBA" id="ARBA00008389"/>
    </source>
</evidence>